<organism evidence="3 4">
    <name type="scientific">Astyanax mexicanus</name>
    <name type="common">Blind cave fish</name>
    <name type="synonym">Astyanax fasciatus mexicanus</name>
    <dbReference type="NCBI Taxonomy" id="7994"/>
    <lineage>
        <taxon>Eukaryota</taxon>
        <taxon>Metazoa</taxon>
        <taxon>Chordata</taxon>
        <taxon>Craniata</taxon>
        <taxon>Vertebrata</taxon>
        <taxon>Euteleostomi</taxon>
        <taxon>Actinopterygii</taxon>
        <taxon>Neopterygii</taxon>
        <taxon>Teleostei</taxon>
        <taxon>Ostariophysi</taxon>
        <taxon>Characiformes</taxon>
        <taxon>Characoidei</taxon>
        <taxon>Acestrorhamphidae</taxon>
        <taxon>Acestrorhamphinae</taxon>
        <taxon>Astyanax</taxon>
    </lineage>
</organism>
<dbReference type="STRING" id="7994.ENSAMXP00000047362"/>
<dbReference type="SUPFAM" id="SSF54452">
    <property type="entry name" value="MHC antigen-recognition domain"/>
    <property type="match status" value="1"/>
</dbReference>
<keyword evidence="4" id="KW-1185">Reference proteome</keyword>
<reference evidence="4" key="1">
    <citation type="submission" date="2013-03" db="EMBL/GenBank/DDBJ databases">
        <authorList>
            <person name="Jeffery W."/>
            <person name="Warren W."/>
            <person name="Wilson R.K."/>
        </authorList>
    </citation>
    <scope>NUCLEOTIDE SEQUENCE</scope>
    <source>
        <strain evidence="4">female</strain>
    </source>
</reference>
<evidence type="ECO:0000313" key="3">
    <source>
        <dbReference type="Ensembl" id="ENSAMXP00000047362.1"/>
    </source>
</evidence>
<dbReference type="SUPFAM" id="SSF48726">
    <property type="entry name" value="Immunoglobulin"/>
    <property type="match status" value="1"/>
</dbReference>
<dbReference type="InterPro" id="IPR050208">
    <property type="entry name" value="MHC_class-I_related"/>
</dbReference>
<dbReference type="Ensembl" id="ENSAMXT00000030983.1">
    <property type="protein sequence ID" value="ENSAMXP00000047362.1"/>
    <property type="gene ID" value="ENSAMXG00000036439.1"/>
</dbReference>
<dbReference type="InterPro" id="IPR011161">
    <property type="entry name" value="MHC_I-like_Ag-recog"/>
</dbReference>
<feature type="domain" description="Ig-like" evidence="2">
    <location>
        <begin position="107"/>
        <end position="180"/>
    </location>
</feature>
<accession>A0A3B1JY57</accession>
<dbReference type="GO" id="GO:0005615">
    <property type="term" value="C:extracellular space"/>
    <property type="evidence" value="ECO:0007669"/>
    <property type="project" value="TreeGrafter"/>
</dbReference>
<dbReference type="InterPro" id="IPR013783">
    <property type="entry name" value="Ig-like_fold"/>
</dbReference>
<protein>
    <recommendedName>
        <fullName evidence="2">Ig-like domain-containing protein</fullName>
    </recommendedName>
</protein>
<name>A0A3B1JY57_ASTMX</name>
<evidence type="ECO:0000313" key="4">
    <source>
        <dbReference type="Proteomes" id="UP000018467"/>
    </source>
</evidence>
<dbReference type="AlphaFoldDB" id="A0A3B1JY57"/>
<evidence type="ECO:0000259" key="2">
    <source>
        <dbReference type="PROSITE" id="PS50835"/>
    </source>
</evidence>
<dbReference type="GO" id="GO:0006955">
    <property type="term" value="P:immune response"/>
    <property type="evidence" value="ECO:0007669"/>
    <property type="project" value="TreeGrafter"/>
</dbReference>
<dbReference type="GeneTree" id="ENSGT00940000173852"/>
<reference evidence="3" key="4">
    <citation type="submission" date="2025-09" db="UniProtKB">
        <authorList>
            <consortium name="Ensembl"/>
        </authorList>
    </citation>
    <scope>IDENTIFICATION</scope>
</reference>
<dbReference type="Pfam" id="PF07654">
    <property type="entry name" value="C1-set"/>
    <property type="match status" value="1"/>
</dbReference>
<dbReference type="PANTHER" id="PTHR16675:SF235">
    <property type="entry name" value="SHKT DOMAIN-CONTAINING PROTEIN"/>
    <property type="match status" value="1"/>
</dbReference>
<dbReference type="InParanoid" id="A0A3B1JY57"/>
<dbReference type="Pfam" id="PF00129">
    <property type="entry name" value="MHC_I"/>
    <property type="match status" value="1"/>
</dbReference>
<reference evidence="4" key="2">
    <citation type="journal article" date="2014" name="Nat. Commun.">
        <title>The cavefish genome reveals candidate genes for eye loss.</title>
        <authorList>
            <person name="McGaugh S.E."/>
            <person name="Gross J.B."/>
            <person name="Aken B."/>
            <person name="Blin M."/>
            <person name="Borowsky R."/>
            <person name="Chalopin D."/>
            <person name="Hinaux H."/>
            <person name="Jeffery W.R."/>
            <person name="Keene A."/>
            <person name="Ma L."/>
            <person name="Minx P."/>
            <person name="Murphy D."/>
            <person name="O'Quin K.E."/>
            <person name="Retaux S."/>
            <person name="Rohner N."/>
            <person name="Searle S.M."/>
            <person name="Stahl B.A."/>
            <person name="Tabin C."/>
            <person name="Volff J.N."/>
            <person name="Yoshizawa M."/>
            <person name="Warren W.C."/>
        </authorList>
    </citation>
    <scope>NUCLEOTIDE SEQUENCE [LARGE SCALE GENOMIC DNA]</scope>
    <source>
        <strain evidence="4">female</strain>
    </source>
</reference>
<dbReference type="PANTHER" id="PTHR16675">
    <property type="entry name" value="MHC CLASS I-RELATED"/>
    <property type="match status" value="1"/>
</dbReference>
<dbReference type="InterPro" id="IPR003597">
    <property type="entry name" value="Ig_C1-set"/>
</dbReference>
<dbReference type="Proteomes" id="UP000018467">
    <property type="component" value="Unassembled WGS sequence"/>
</dbReference>
<reference evidence="3" key="3">
    <citation type="submission" date="2025-08" db="UniProtKB">
        <authorList>
            <consortium name="Ensembl"/>
        </authorList>
    </citation>
    <scope>IDENTIFICATION</scope>
</reference>
<dbReference type="GO" id="GO:0009897">
    <property type="term" value="C:external side of plasma membrane"/>
    <property type="evidence" value="ECO:0007669"/>
    <property type="project" value="TreeGrafter"/>
</dbReference>
<dbReference type="InterPro" id="IPR036179">
    <property type="entry name" value="Ig-like_dom_sf"/>
</dbReference>
<dbReference type="InterPro" id="IPR011162">
    <property type="entry name" value="MHC_I/II-like_Ag-recog"/>
</dbReference>
<evidence type="ECO:0000256" key="1">
    <source>
        <dbReference type="ARBA" id="ARBA00023180"/>
    </source>
</evidence>
<dbReference type="SMART" id="SM00407">
    <property type="entry name" value="IGc1"/>
    <property type="match status" value="1"/>
</dbReference>
<keyword evidence="1" id="KW-0325">Glycoprotein</keyword>
<dbReference type="Gene3D" id="2.60.40.10">
    <property type="entry name" value="Immunoglobulins"/>
    <property type="match status" value="1"/>
</dbReference>
<dbReference type="InterPro" id="IPR037055">
    <property type="entry name" value="MHC_I-like_Ag-recog_sf"/>
</dbReference>
<dbReference type="InterPro" id="IPR007110">
    <property type="entry name" value="Ig-like_dom"/>
</dbReference>
<proteinExistence type="predicted"/>
<dbReference type="Gene3D" id="3.30.500.10">
    <property type="entry name" value="MHC class I-like antigen recognition-like"/>
    <property type="match status" value="1"/>
</dbReference>
<dbReference type="PROSITE" id="PS50835">
    <property type="entry name" value="IG_LIKE"/>
    <property type="match status" value="1"/>
</dbReference>
<sequence>IHMYIYIFITFNINFTFNQIFRSGCCSMYPNGTYTAFMTHAFNGKDFTSLDINTKTIVAAVSQAVPYKTQKEKNQNYMNTVTEYYKQTCLDRLNILKQAPDLLIRKDSVTVTCHVTGFYPREVQVFWLGSDLQPVDEGILPNDDGTYQTRKSVIVPEEDVGKQNYSCVVLHINCHQLPEP</sequence>